<proteinExistence type="predicted"/>
<evidence type="ECO:0000256" key="1">
    <source>
        <dbReference type="SAM" id="MobiDB-lite"/>
    </source>
</evidence>
<evidence type="ECO:0000313" key="2">
    <source>
        <dbReference type="EMBL" id="EAU63755.1"/>
    </source>
</evidence>
<organism evidence="2 3">
    <name type="scientific">Stigmatella aurantiaca (strain DW4/3-1)</name>
    <dbReference type="NCBI Taxonomy" id="378806"/>
    <lineage>
        <taxon>Bacteria</taxon>
        <taxon>Pseudomonadati</taxon>
        <taxon>Myxococcota</taxon>
        <taxon>Myxococcia</taxon>
        <taxon>Myxococcales</taxon>
        <taxon>Cystobacterineae</taxon>
        <taxon>Archangiaceae</taxon>
        <taxon>Stigmatella</taxon>
    </lineage>
</organism>
<dbReference type="AlphaFoldDB" id="Q08TF1"/>
<evidence type="ECO:0000313" key="3">
    <source>
        <dbReference type="Proteomes" id="UP000032702"/>
    </source>
</evidence>
<feature type="region of interest" description="Disordered" evidence="1">
    <location>
        <begin position="1"/>
        <end position="29"/>
    </location>
</feature>
<comment type="caution">
    <text evidence="2">The sequence shown here is derived from an EMBL/GenBank/DDBJ whole genome shotgun (WGS) entry which is preliminary data.</text>
</comment>
<sequence>MTFLAITSGWGSAVPASPKHSPGWSASSRQGEVASNPLNTFDTSSQFLLKAPILQGYRFIRECRRKLRALPCRTHLSRGTHSQSPLIGGDRMKKLFSAVILAVTVLVVPEASATNYTLWIHGRNSGKTQAGNYNDFSYWGPSGTAAGVNKKAVNWNGTQKVGSENGRIRDALDCFCTGNNWCYIAAHSAGNLQIGYALSLHGGSARYKKNASPNASGVCGNTDGTTQTGWNIKWVDVASGAGGGSELADVGEWAVSEPLVSDLVTTTSRSMYDHNNTRSKWFYMFAGAKGTFYAAILPGQDDEAVSYHSTGGVSGSSGGSYCNPGDLFCSGTLNTGTNACSDGRAKWSYHSVSLRDDGEAYNHHANGNWAGIIGPVRADVVKYAY</sequence>
<dbReference type="EMBL" id="AAMD01000147">
    <property type="protein sequence ID" value="EAU63755.1"/>
    <property type="molecule type" value="Genomic_DNA"/>
</dbReference>
<reference evidence="2 3" key="1">
    <citation type="submission" date="2006-04" db="EMBL/GenBank/DDBJ databases">
        <authorList>
            <person name="Nierman W.C."/>
        </authorList>
    </citation>
    <scope>NUCLEOTIDE SEQUENCE [LARGE SCALE GENOMIC DNA]</scope>
    <source>
        <strain evidence="2 3">DW4/3-1</strain>
    </source>
</reference>
<dbReference type="Proteomes" id="UP000032702">
    <property type="component" value="Unassembled WGS sequence"/>
</dbReference>
<accession>Q08TF1</accession>
<gene>
    <name evidence="2" type="ORF">STIAU_2158</name>
</gene>
<name>Q08TF1_STIAD</name>
<protein>
    <submittedName>
        <fullName evidence="2">Uncharacterized protein</fullName>
    </submittedName>
</protein>
<dbReference type="PATRIC" id="fig|378806.16.peg.2654"/>